<dbReference type="EC" id="2.5.1.75" evidence="10"/>
<comment type="caution">
    <text evidence="10">Lacks conserved residue(s) required for the propagation of feature annotation.</text>
</comment>
<comment type="catalytic activity">
    <reaction evidence="9 10 11">
        <text>adenosine(37) in tRNA + dimethylallyl diphosphate = N(6)-dimethylallyladenosine(37) in tRNA + diphosphate</text>
        <dbReference type="Rhea" id="RHEA:26482"/>
        <dbReference type="Rhea" id="RHEA-COMP:10162"/>
        <dbReference type="Rhea" id="RHEA-COMP:10375"/>
        <dbReference type="ChEBI" id="CHEBI:33019"/>
        <dbReference type="ChEBI" id="CHEBI:57623"/>
        <dbReference type="ChEBI" id="CHEBI:74411"/>
        <dbReference type="ChEBI" id="CHEBI:74415"/>
        <dbReference type="EC" id="2.5.1.75"/>
    </reaction>
</comment>
<dbReference type="InterPro" id="IPR039657">
    <property type="entry name" value="Dimethylallyltransferase"/>
</dbReference>
<keyword evidence="7 10" id="KW-0067">ATP-binding</keyword>
<proteinExistence type="inferred from homology"/>
<dbReference type="SUPFAM" id="SSF52540">
    <property type="entry name" value="P-loop containing nucleoside triphosphate hydrolases"/>
    <property type="match status" value="1"/>
</dbReference>
<dbReference type="Pfam" id="PF01715">
    <property type="entry name" value="IPPT"/>
    <property type="match status" value="1"/>
</dbReference>
<comment type="function">
    <text evidence="2 10 12">Catalyzes the transfer of a dimethylallyl group onto the adenine at position 37 in tRNAs that read codons beginning with uridine, leading to the formation of N6-(dimethylallyl)adenosine (i(6)A).</text>
</comment>
<gene>
    <name evidence="10 14" type="primary">miaA</name>
    <name evidence="14" type="ORF">H359_0950</name>
</gene>
<evidence type="ECO:0000256" key="4">
    <source>
        <dbReference type="ARBA" id="ARBA00022679"/>
    </source>
</evidence>
<evidence type="ECO:0000256" key="6">
    <source>
        <dbReference type="ARBA" id="ARBA00022741"/>
    </source>
</evidence>
<evidence type="ECO:0000256" key="1">
    <source>
        <dbReference type="ARBA" id="ARBA00001946"/>
    </source>
</evidence>
<dbReference type="EMBL" id="APJW01000003">
    <property type="protein sequence ID" value="EQM62407.1"/>
    <property type="molecule type" value="Genomic_DNA"/>
</dbReference>
<dbReference type="Gene3D" id="1.10.20.140">
    <property type="match status" value="1"/>
</dbReference>
<evidence type="ECO:0000256" key="8">
    <source>
        <dbReference type="ARBA" id="ARBA00022842"/>
    </source>
</evidence>
<evidence type="ECO:0000256" key="9">
    <source>
        <dbReference type="ARBA" id="ARBA00049563"/>
    </source>
</evidence>
<accession>A0ABN0MYJ6</accession>
<comment type="similarity">
    <text evidence="3 10 13">Belongs to the IPP transferase family.</text>
</comment>
<evidence type="ECO:0000256" key="12">
    <source>
        <dbReference type="RuleBase" id="RU003784"/>
    </source>
</evidence>
<feature type="binding site" evidence="10">
    <location>
        <begin position="41"/>
        <end position="46"/>
    </location>
    <ligand>
        <name>substrate</name>
    </ligand>
</feature>
<comment type="subunit">
    <text evidence="10">Monomer.</text>
</comment>
<dbReference type="GO" id="GO:0052381">
    <property type="term" value="F:tRNA dimethylallyltransferase activity"/>
    <property type="evidence" value="ECO:0007669"/>
    <property type="project" value="UniProtKB-EC"/>
</dbReference>
<keyword evidence="5 10" id="KW-0819">tRNA processing</keyword>
<dbReference type="NCBIfam" id="TIGR00174">
    <property type="entry name" value="miaA"/>
    <property type="match status" value="1"/>
</dbReference>
<evidence type="ECO:0000256" key="5">
    <source>
        <dbReference type="ARBA" id="ARBA00022694"/>
    </source>
</evidence>
<dbReference type="InterPro" id="IPR018022">
    <property type="entry name" value="IPT"/>
</dbReference>
<sequence length="342" mass="38740">MRPPEFYSNHNNSTECDICLDPQKSFVKLFKRSVVLLAGPTASGKTEVSLYLAPMINGEVVSVDSMQVYCGMDIGTAKVPLSSRKSIPHHLIDICHVQELFNAVDFYYHAVQACQSILARNKVPILVGGSGFYFHTFLVGPPEGPPADNEFRQQLLSSIEEHGLSPLYENLARKDPEYVRTITKNDRNKIIRGLEIIHITGKKVSEHSWVSKSSNPKEFNCRGWFLSPPKDVLKNNIINRCEKMLEDGLIDEVANLLNQGLLDNPSASKAIGYREWIDFLNRGGGSELYEQTKEQFIANSWQYTKKQKTWFRRYSTFQNINTLGMSAESIAQKIAQDYFLHG</sequence>
<evidence type="ECO:0000256" key="13">
    <source>
        <dbReference type="RuleBase" id="RU003785"/>
    </source>
</evidence>
<protein>
    <recommendedName>
        <fullName evidence="10">tRNA dimethylallyltransferase</fullName>
        <ecNumber evidence="10">2.5.1.75</ecNumber>
    </recommendedName>
    <alternativeName>
        <fullName evidence="10">Dimethylallyl diphosphate:tRNA dimethylallyltransferase</fullName>
        <shortName evidence="10">DMAPP:tRNA dimethylallyltransferase</shortName>
        <shortName evidence="10">DMATase</shortName>
    </alternativeName>
    <alternativeName>
        <fullName evidence="10">Isopentenyl-diphosphate:tRNA isopentenyltransferase</fullName>
        <shortName evidence="10">IPP transferase</shortName>
        <shortName evidence="10">IPPT</shortName>
        <shortName evidence="10">IPTase</shortName>
    </alternativeName>
</protein>
<feature type="site" description="Interaction with substrate tRNA" evidence="10">
    <location>
        <position position="152"/>
    </location>
</feature>
<feature type="binding site" evidence="10">
    <location>
        <begin position="39"/>
        <end position="46"/>
    </location>
    <ligand>
        <name>ATP</name>
        <dbReference type="ChEBI" id="CHEBI:30616"/>
    </ligand>
</feature>
<dbReference type="Proteomes" id="UP000016064">
    <property type="component" value="Unassembled WGS sequence"/>
</dbReference>
<evidence type="ECO:0000256" key="10">
    <source>
        <dbReference type="HAMAP-Rule" id="MF_00185"/>
    </source>
</evidence>
<reference evidence="14 15" key="1">
    <citation type="submission" date="2013-07" db="EMBL/GenBank/DDBJ databases">
        <title>Isolation of a new Chlamydia species from the feral Sacred Ibis (Threskiornis aethiopicus): Chlamydia ibidis.</title>
        <authorList>
            <person name="Vorimore F."/>
            <person name="Hsia R.-C."/>
            <person name="Huot-Creasy H."/>
            <person name="Bastian S."/>
            <person name="Deruyter L."/>
            <person name="Passet A."/>
            <person name="Sachse K."/>
            <person name="Bavoil P."/>
            <person name="Myers G."/>
            <person name="Laroucau K."/>
        </authorList>
    </citation>
    <scope>NUCLEOTIDE SEQUENCE [LARGE SCALE GENOMIC DNA]</scope>
    <source>
        <strain evidence="14 15">10-1398/6</strain>
    </source>
</reference>
<feature type="region of interest" description="Interaction with substrate tRNA" evidence="10">
    <location>
        <begin position="64"/>
        <end position="67"/>
    </location>
</feature>
<keyword evidence="15" id="KW-1185">Reference proteome</keyword>
<dbReference type="PANTHER" id="PTHR11088:SF60">
    <property type="entry name" value="TRNA DIMETHYLALLYLTRANSFERASE"/>
    <property type="match status" value="1"/>
</dbReference>
<evidence type="ECO:0000313" key="14">
    <source>
        <dbReference type="EMBL" id="EQM62407.1"/>
    </source>
</evidence>
<feature type="site" description="Interaction with substrate tRNA" evidence="10">
    <location>
        <position position="130"/>
    </location>
</feature>
<dbReference type="Gene3D" id="3.40.50.300">
    <property type="entry name" value="P-loop containing nucleotide triphosphate hydrolases"/>
    <property type="match status" value="1"/>
</dbReference>
<evidence type="ECO:0000256" key="11">
    <source>
        <dbReference type="RuleBase" id="RU003783"/>
    </source>
</evidence>
<evidence type="ECO:0000256" key="2">
    <source>
        <dbReference type="ARBA" id="ARBA00003213"/>
    </source>
</evidence>
<evidence type="ECO:0000313" key="15">
    <source>
        <dbReference type="Proteomes" id="UP000016064"/>
    </source>
</evidence>
<dbReference type="PANTHER" id="PTHR11088">
    <property type="entry name" value="TRNA DIMETHYLALLYLTRANSFERASE"/>
    <property type="match status" value="1"/>
</dbReference>
<dbReference type="RefSeq" id="WP_020370556.1">
    <property type="nucleotide sequence ID" value="NZ_APJW01000003.1"/>
</dbReference>
<evidence type="ECO:0000256" key="3">
    <source>
        <dbReference type="ARBA" id="ARBA00005842"/>
    </source>
</evidence>
<keyword evidence="8 10" id="KW-0460">Magnesium</keyword>
<name>A0ABN0MYJ6_9CHLA</name>
<keyword evidence="4 10" id="KW-0808">Transferase</keyword>
<comment type="cofactor">
    <cofactor evidence="1 10">
        <name>Mg(2+)</name>
        <dbReference type="ChEBI" id="CHEBI:18420"/>
    </cofactor>
</comment>
<keyword evidence="6 10" id="KW-0547">Nucleotide-binding</keyword>
<evidence type="ECO:0000256" key="7">
    <source>
        <dbReference type="ARBA" id="ARBA00022840"/>
    </source>
</evidence>
<dbReference type="InterPro" id="IPR027417">
    <property type="entry name" value="P-loop_NTPase"/>
</dbReference>
<comment type="caution">
    <text evidence="14">The sequence shown here is derived from an EMBL/GenBank/DDBJ whole genome shotgun (WGS) entry which is preliminary data.</text>
</comment>
<organism evidence="14 15">
    <name type="scientific">Chlamydia ibidis 10-1398/6</name>
    <dbReference type="NCBI Taxonomy" id="1046581"/>
    <lineage>
        <taxon>Bacteria</taxon>
        <taxon>Pseudomonadati</taxon>
        <taxon>Chlamydiota</taxon>
        <taxon>Chlamydiia</taxon>
        <taxon>Chlamydiales</taxon>
        <taxon>Chlamydiaceae</taxon>
        <taxon>Chlamydia/Chlamydophila group</taxon>
        <taxon>Chlamydia</taxon>
    </lineage>
</organism>
<dbReference type="HAMAP" id="MF_00185">
    <property type="entry name" value="IPP_trans"/>
    <property type="match status" value="1"/>
</dbReference>